<dbReference type="PANTHER" id="PTHR43199:SF1">
    <property type="entry name" value="GLUTATHIONE HYDROLASE PROENZYME"/>
    <property type="match status" value="1"/>
</dbReference>
<evidence type="ECO:0000313" key="7">
    <source>
        <dbReference type="EMBL" id="EFV14863.1"/>
    </source>
</evidence>
<organism evidence="7 8">
    <name type="scientific">Segniliparus rugosus (strain ATCC BAA-974 / DSM 45345 / CCUG 50838 / CIP 108380 / JCM 13579 / CDC 945)</name>
    <dbReference type="NCBI Taxonomy" id="679197"/>
    <lineage>
        <taxon>Bacteria</taxon>
        <taxon>Bacillati</taxon>
        <taxon>Actinomycetota</taxon>
        <taxon>Actinomycetes</taxon>
        <taxon>Mycobacteriales</taxon>
        <taxon>Segniliparaceae</taxon>
        <taxon>Segniliparus</taxon>
    </lineage>
</organism>
<comment type="caution">
    <text evidence="7">The sequence shown here is derived from an EMBL/GenBank/DDBJ whole genome shotgun (WGS) entry which is preliminary data.</text>
</comment>
<gene>
    <name evidence="7" type="ORF">HMPREF9336_00282</name>
</gene>
<dbReference type="EMBL" id="ACZI02000003">
    <property type="protein sequence ID" value="EFV14863.1"/>
    <property type="molecule type" value="Genomic_DNA"/>
</dbReference>
<evidence type="ECO:0000256" key="6">
    <source>
        <dbReference type="SAM" id="SignalP"/>
    </source>
</evidence>
<proteinExistence type="inferred from homology"/>
<dbReference type="InterPro" id="IPR029055">
    <property type="entry name" value="Ntn_hydrolases_N"/>
</dbReference>
<evidence type="ECO:0000256" key="2">
    <source>
        <dbReference type="ARBA" id="ARBA00022679"/>
    </source>
</evidence>
<accession>E5XLB3</accession>
<dbReference type="STRING" id="679197.HMPREF9336_00282"/>
<name>E5XLB3_SEGRC</name>
<dbReference type="GO" id="GO:0016787">
    <property type="term" value="F:hydrolase activity"/>
    <property type="evidence" value="ECO:0007669"/>
    <property type="project" value="UniProtKB-KW"/>
</dbReference>
<dbReference type="OrthoDB" id="9781342at2"/>
<dbReference type="InterPro" id="IPR051792">
    <property type="entry name" value="GGT_bact"/>
</dbReference>
<evidence type="ECO:0000256" key="1">
    <source>
        <dbReference type="ARBA" id="ARBA00009381"/>
    </source>
</evidence>
<dbReference type="InterPro" id="IPR043138">
    <property type="entry name" value="GGT_lsub"/>
</dbReference>
<keyword evidence="4" id="KW-0865">Zymogen</keyword>
<dbReference type="Pfam" id="PF01019">
    <property type="entry name" value="G_glu_transpept"/>
    <property type="match status" value="1"/>
</dbReference>
<evidence type="ECO:0000256" key="3">
    <source>
        <dbReference type="ARBA" id="ARBA00022801"/>
    </source>
</evidence>
<dbReference type="RefSeq" id="WP_007467118.1">
    <property type="nucleotide sequence ID" value="NZ_KI391954.1"/>
</dbReference>
<keyword evidence="6" id="KW-0732">Signal</keyword>
<reference evidence="7 8" key="1">
    <citation type="journal article" date="2011" name="Stand. Genomic Sci.">
        <title>High quality draft genome sequence of Segniliparus rugosus CDC 945(T)= (ATCC BAA-974(T)).</title>
        <authorList>
            <person name="Earl A.M."/>
            <person name="Desjardins C.A."/>
            <person name="Fitzgerald M.G."/>
            <person name="Arachchi H.M."/>
            <person name="Zeng Q."/>
            <person name="Mehta T."/>
            <person name="Griggs A."/>
            <person name="Birren B.W."/>
            <person name="Toney N.C."/>
            <person name="Carr J."/>
            <person name="Posey J."/>
            <person name="Butler W.R."/>
        </authorList>
    </citation>
    <scope>NUCLEOTIDE SEQUENCE [LARGE SCALE GENOMIC DNA]</scope>
    <source>
        <strain evidence="8">ATCC BAA-974 / DSM 45345 / CCUG 50838 / CIP 108380 / JCM 13579 / CDC 945</strain>
    </source>
</reference>
<keyword evidence="8" id="KW-1185">Reference proteome</keyword>
<dbReference type="AlphaFoldDB" id="E5XLB3"/>
<feature type="region of interest" description="Disordered" evidence="5">
    <location>
        <begin position="617"/>
        <end position="636"/>
    </location>
</feature>
<dbReference type="Gene3D" id="3.60.20.40">
    <property type="match status" value="1"/>
</dbReference>
<comment type="similarity">
    <text evidence="1">Belongs to the gamma-glutamyltransferase family.</text>
</comment>
<feature type="signal peptide" evidence="6">
    <location>
        <begin position="1"/>
        <end position="23"/>
    </location>
</feature>
<evidence type="ECO:0000313" key="8">
    <source>
        <dbReference type="Proteomes" id="UP000004816"/>
    </source>
</evidence>
<protein>
    <submittedName>
        <fullName evidence="7">Gamma-glutamyltransferase</fullName>
    </submittedName>
</protein>
<evidence type="ECO:0000256" key="5">
    <source>
        <dbReference type="SAM" id="MobiDB-lite"/>
    </source>
</evidence>
<dbReference type="MEROPS" id="T03.001"/>
<dbReference type="eggNOG" id="COG0405">
    <property type="taxonomic scope" value="Bacteria"/>
</dbReference>
<dbReference type="InterPro" id="IPR043137">
    <property type="entry name" value="GGT_ssub_C"/>
</dbReference>
<dbReference type="Proteomes" id="UP000004816">
    <property type="component" value="Unassembled WGS sequence"/>
</dbReference>
<keyword evidence="3" id="KW-0378">Hydrolase</keyword>
<dbReference type="SUPFAM" id="SSF56235">
    <property type="entry name" value="N-terminal nucleophile aminohydrolases (Ntn hydrolases)"/>
    <property type="match status" value="1"/>
</dbReference>
<dbReference type="Gene3D" id="1.10.246.130">
    <property type="match status" value="1"/>
</dbReference>
<dbReference type="PRINTS" id="PR01210">
    <property type="entry name" value="GGTRANSPTASE"/>
</dbReference>
<dbReference type="PANTHER" id="PTHR43199">
    <property type="entry name" value="GLUTATHIONE HYDROLASE"/>
    <property type="match status" value="1"/>
</dbReference>
<feature type="compositionally biased region" description="Basic and acidic residues" evidence="5">
    <location>
        <begin position="620"/>
        <end position="636"/>
    </location>
</feature>
<keyword evidence="2" id="KW-0808">Transferase</keyword>
<feature type="chain" id="PRO_5003202874" evidence="6">
    <location>
        <begin position="24"/>
        <end position="636"/>
    </location>
</feature>
<sequence length="636" mass="65053">MKPLLVALLLLSGCVGCSPKAPAQLPSCADISPGTLLRKSGAASGGDIASHPEHANGYRTGMRAVDTRGYMVITANPLASKAACETLSAGGTAADALVAAQAVLGLAEPQSSGIGGGAFLLYYDAAKRVLEAYDGRETAPAAATGDYLRWISGSDRTGPKPSARASGRAIGVPGVLRLLELAHREHGAKPWRTLFDSAVSLADNGFPISPRMADVLAPEAANLRLDPEASAYLLHPDGSPKAAGELVTNPAYAKTLGAIADEGADAFYTGAIADDIVASVGSTAGGRTPGLMTLADLAGYRAKKREPVCAGYRGNQVCEMPGPSSGGIAVAQTLGILSHFDLRALRPAGDGGGRPDARAVHLVAEAERLAYADRDKYLADPDFVPPPGGSPAKLLDPAYLAARARLVDPGRSMGLAAAGDFGPVDFAVAPGHEHGTSQITVVDSLGNAASMTTTIESAFGSYHMVDGFFLNNQLTDFSAQPADDAGRPVANCVQPGKRPRSSMSPTLVFGAGGPRSGDLQDALGSPGGSTIIQYVVKTLVALLDWGLDPQQAVGMADFGASNSPTTSLGGEHPLVDPADGGARDPLVAALRRLGHTVDVEPQDSGLSAIRRVASGWEGGADPRREGVVMGDKEHVG</sequence>
<dbReference type="GO" id="GO:0016740">
    <property type="term" value="F:transferase activity"/>
    <property type="evidence" value="ECO:0007669"/>
    <property type="project" value="UniProtKB-KW"/>
</dbReference>
<dbReference type="HOGENOM" id="CLU_014813_0_1_11"/>
<evidence type="ECO:0000256" key="4">
    <source>
        <dbReference type="ARBA" id="ARBA00023145"/>
    </source>
</evidence>